<gene>
    <name evidence="1" type="ORF">OXH18_02230</name>
</gene>
<dbReference type="EMBL" id="CP113797">
    <property type="protein sequence ID" value="WAL60836.1"/>
    <property type="molecule type" value="Genomic_DNA"/>
</dbReference>
<dbReference type="PANTHER" id="PTHR37816">
    <property type="entry name" value="YALI0E33011P"/>
    <property type="match status" value="1"/>
</dbReference>
<dbReference type="SUPFAM" id="SSF52540">
    <property type="entry name" value="P-loop containing nucleoside triphosphate hydrolases"/>
    <property type="match status" value="1"/>
</dbReference>
<reference evidence="1" key="1">
    <citation type="submission" date="2022-12" db="EMBL/GenBank/DDBJ databases">
        <title>Polyphasic identification of a Novel Hot-Spring Cyanobacterium Ocullathermofonsia sinensis gen nov. sp. nov. and Genomic Insights on its Adaptations to the Thermal Habitat.</title>
        <authorList>
            <person name="Daroch M."/>
            <person name="Tang J."/>
            <person name="Jiang Y."/>
        </authorList>
    </citation>
    <scope>NUCLEOTIDE SEQUENCE</scope>
    <source>
        <strain evidence="1">PKUAC-SCTA174</strain>
    </source>
</reference>
<accession>A0A9E8ZLS9</accession>
<keyword evidence="2" id="KW-1185">Reference proteome</keyword>
<evidence type="ECO:0000313" key="2">
    <source>
        <dbReference type="Proteomes" id="UP001163152"/>
    </source>
</evidence>
<dbReference type="KEGG" id="tsin:OXH18_02230"/>
<proteinExistence type="predicted"/>
<dbReference type="Gene3D" id="3.40.50.300">
    <property type="entry name" value="P-loop containing nucleotide triphosphate hydrolases"/>
    <property type="match status" value="1"/>
</dbReference>
<dbReference type="NCBIfam" id="NF005994">
    <property type="entry name" value="PRK08118.1"/>
    <property type="match status" value="1"/>
</dbReference>
<dbReference type="PANTHER" id="PTHR37816:SF3">
    <property type="entry name" value="MODULATES DNA TOPOLOGY"/>
    <property type="match status" value="1"/>
</dbReference>
<dbReference type="RefSeq" id="WP_268610792.1">
    <property type="nucleotide sequence ID" value="NZ_CP113797.1"/>
</dbReference>
<evidence type="ECO:0000313" key="1">
    <source>
        <dbReference type="EMBL" id="WAL60836.1"/>
    </source>
</evidence>
<dbReference type="InterPro" id="IPR027417">
    <property type="entry name" value="P-loop_NTPase"/>
</dbReference>
<organism evidence="1 2">
    <name type="scientific">Thermocoleostomius sinensis A174</name>
    <dbReference type="NCBI Taxonomy" id="2016057"/>
    <lineage>
        <taxon>Bacteria</taxon>
        <taxon>Bacillati</taxon>
        <taxon>Cyanobacteriota</taxon>
        <taxon>Cyanophyceae</taxon>
        <taxon>Oculatellales</taxon>
        <taxon>Oculatellaceae</taxon>
        <taxon>Thermocoleostomius</taxon>
    </lineage>
</organism>
<dbReference type="AlphaFoldDB" id="A0A9E8ZLS9"/>
<protein>
    <submittedName>
        <fullName evidence="1">DNA topology modulation protein</fullName>
    </submittedName>
</protein>
<dbReference type="Proteomes" id="UP001163152">
    <property type="component" value="Chromosome"/>
</dbReference>
<dbReference type="InterPro" id="IPR052922">
    <property type="entry name" value="Cytidylate_Kinase-2"/>
</dbReference>
<name>A0A9E8ZLS9_9CYAN</name>
<sequence length="167" mass="19500">MKKILVIGSGGAGKSTLSRQLGERLNLPVIHLDTHYWNAGWEPTPQDKWQQTVEHLMNQDTWIMDGNYSGTMNARLEAADTVIFLDMPRLLCLWRVFRRRWQYAGKTRPDMASDCPEQLNWEFLSWVWTYPSRRRSSILTRLATLPPDKTVIILRSPAEVRQFLRSV</sequence>